<feature type="region of interest" description="Disordered" evidence="1">
    <location>
        <begin position="521"/>
        <end position="568"/>
    </location>
</feature>
<gene>
    <name evidence="4" type="ORF">MFIFM68171_06358</name>
</gene>
<evidence type="ECO:0000259" key="3">
    <source>
        <dbReference type="Pfam" id="PF12828"/>
    </source>
</evidence>
<evidence type="ECO:0000259" key="2">
    <source>
        <dbReference type="Pfam" id="PF12825"/>
    </source>
</evidence>
<comment type="caution">
    <text evidence="4">The sequence shown here is derived from an EMBL/GenBank/DDBJ whole genome shotgun (WGS) entry which is preliminary data.</text>
</comment>
<dbReference type="InterPro" id="IPR024555">
    <property type="entry name" value="PX-associated"/>
</dbReference>
<dbReference type="Pfam" id="PF12828">
    <property type="entry name" value="PXB"/>
    <property type="match status" value="1"/>
</dbReference>
<evidence type="ECO:0000313" key="5">
    <source>
        <dbReference type="Proteomes" id="UP001628179"/>
    </source>
</evidence>
<feature type="compositionally biased region" description="Polar residues" evidence="1">
    <location>
        <begin position="523"/>
        <end position="545"/>
    </location>
</feature>
<evidence type="ECO:0000256" key="1">
    <source>
        <dbReference type="SAM" id="MobiDB-lite"/>
    </source>
</evidence>
<proteinExistence type="predicted"/>
<dbReference type="InterPro" id="IPR024554">
    <property type="entry name" value="LEC1-like_C"/>
</dbReference>
<reference evidence="4 5" key="1">
    <citation type="submission" date="2024-09" db="EMBL/GenBank/DDBJ databases">
        <title>Itraconazole resistance in Madurella fahalii resulting from another homologue of gene encoding cytochrome P450 14-alpha sterol demethylase (CYP51).</title>
        <authorList>
            <person name="Yoshioka I."/>
            <person name="Fahal A.H."/>
            <person name="Kaneko S."/>
            <person name="Yaguchi T."/>
        </authorList>
    </citation>
    <scope>NUCLEOTIDE SEQUENCE [LARGE SCALE GENOMIC DNA]</scope>
    <source>
        <strain evidence="4 5">IFM 68171</strain>
    </source>
</reference>
<dbReference type="GeneID" id="98177101"/>
<dbReference type="Proteomes" id="UP001628179">
    <property type="component" value="Unassembled WGS sequence"/>
</dbReference>
<protein>
    <submittedName>
        <fullName evidence="4">PX-associated-domain-containing protein</fullName>
    </submittedName>
</protein>
<accession>A0ABQ0GEI2</accession>
<feature type="domain" description="PX-associated" evidence="3">
    <location>
        <begin position="23"/>
        <end position="150"/>
    </location>
</feature>
<dbReference type="InterPro" id="IPR047168">
    <property type="entry name" value="LEC1-like"/>
</dbReference>
<feature type="compositionally biased region" description="Low complexity" evidence="1">
    <location>
        <begin position="605"/>
        <end position="639"/>
    </location>
</feature>
<dbReference type="PANTHER" id="PTHR47185:SF2">
    <property type="entry name" value="FUNGAL PROTEIN"/>
    <property type="match status" value="1"/>
</dbReference>
<dbReference type="Pfam" id="PF12825">
    <property type="entry name" value="DUF3818"/>
    <property type="match status" value="2"/>
</dbReference>
<feature type="compositionally biased region" description="Polar residues" evidence="1">
    <location>
        <begin position="1"/>
        <end position="20"/>
    </location>
</feature>
<feature type="compositionally biased region" description="Polar residues" evidence="1">
    <location>
        <begin position="556"/>
        <end position="568"/>
    </location>
</feature>
<dbReference type="PANTHER" id="PTHR47185">
    <property type="entry name" value="PX DOMAIN-CONTAINING PROTEIN YPR097W"/>
    <property type="match status" value="1"/>
</dbReference>
<evidence type="ECO:0000313" key="4">
    <source>
        <dbReference type="EMBL" id="GAB1316148.1"/>
    </source>
</evidence>
<feature type="domain" description="PX" evidence="2">
    <location>
        <begin position="194"/>
        <end position="385"/>
    </location>
</feature>
<keyword evidence="5" id="KW-1185">Reference proteome</keyword>
<dbReference type="RefSeq" id="XP_070917879.1">
    <property type="nucleotide sequence ID" value="XM_071061778.1"/>
</dbReference>
<name>A0ABQ0GEI2_9PEZI</name>
<feature type="domain" description="PX" evidence="2">
    <location>
        <begin position="392"/>
        <end position="519"/>
    </location>
</feature>
<sequence>MEKQPINNTEPPGHGVTTSAGPEALTPCQLHALFDILTHHETYAEVERFKDPGTISEYGYPFAQRNPGSAGAPSYAADSSAPLLAGLLRSIVLPCPGVRDLPAEFWHVRFQGILEKLAEAELSESYDKGVLGTRKTLATAASAIHEIVSRGILGGIPKGPPRYLHGAYDRNDAKDLVRAWEDVVHELLYGALIDELFACATERPTLEEHSPAVLAAVDYIIIHLATLLHHVFVLSAEGPYLLKLLENVHKLLPYSMVKQTLRIGNVATMLNGMMRLLLAKVGVGALSNWVGLTQNADDGMNLLQRIISLVLSWDSSEFRKSAESIEKAKGGSSPTKEQLAAIRAYLDKPRDVHGDARIASIDGSKSMIATIMERSNPALLASLSDTQHARCLEYFSALLAARDRDEIANALCRQNPDLFTQALKDAVASFEPMIRAVHEGVDLREHVSAAEGFLTDLINVCKAKKGDPEARVPSVEDFVMLLRRNRQLLYNWLHQVASQCPVLRDDFCAWAKETIKVFRQDTRTSPGLQTTSRSNPSEQNNTAANTDRRNGAAGAMSSSLQHLFASQSPETKSRVLPAIDAHAAYLSDLSDLSLERMQRILDNMTTTTSDPDTAPATLAPPSNPSSSTSTSYFSPGSWSGRSSPAPPNAIPKPKTGTNSSSPAPGSFAGPGMFLARWQHLLDETLIAPAAFVGGGGPLRKGKDVKGLLARGKTVAQVGGTAWGKDKDGNGGGSGGWDSAVLARMAEEEAPRAPDVGVVVEVLGEGFRELVAGLVRS</sequence>
<dbReference type="EMBL" id="BAAFSV010000003">
    <property type="protein sequence ID" value="GAB1316148.1"/>
    <property type="molecule type" value="Genomic_DNA"/>
</dbReference>
<feature type="region of interest" description="Disordered" evidence="1">
    <location>
        <begin position="605"/>
        <end position="665"/>
    </location>
</feature>
<organism evidence="4 5">
    <name type="scientific">Madurella fahalii</name>
    <dbReference type="NCBI Taxonomy" id="1157608"/>
    <lineage>
        <taxon>Eukaryota</taxon>
        <taxon>Fungi</taxon>
        <taxon>Dikarya</taxon>
        <taxon>Ascomycota</taxon>
        <taxon>Pezizomycotina</taxon>
        <taxon>Sordariomycetes</taxon>
        <taxon>Sordariomycetidae</taxon>
        <taxon>Sordariales</taxon>
        <taxon>Sordariales incertae sedis</taxon>
        <taxon>Madurella</taxon>
    </lineage>
</organism>
<feature type="region of interest" description="Disordered" evidence="1">
    <location>
        <begin position="1"/>
        <end position="22"/>
    </location>
</feature>